<accession>A0ACD5C4P6</accession>
<evidence type="ECO:0000313" key="1">
    <source>
        <dbReference type="EMBL" id="WZN56825.1"/>
    </source>
</evidence>
<dbReference type="Proteomes" id="UP001485301">
    <property type="component" value="Chromosome"/>
</dbReference>
<reference evidence="1" key="1">
    <citation type="submission" date="2024-04" db="EMBL/GenBank/DDBJ databases">
        <title>Complete genome sequence of Sphingobacterium thalpophiium BAA-1094.</title>
        <authorList>
            <person name="Adaikpoh B.I."/>
        </authorList>
    </citation>
    <scope>NUCLEOTIDE SEQUENCE</scope>
    <source>
        <strain evidence="1">BAA-1094</strain>
    </source>
</reference>
<organism evidence="1 2">
    <name type="scientific">Sphingobacterium thalpophilum</name>
    <dbReference type="NCBI Taxonomy" id="259"/>
    <lineage>
        <taxon>Bacteria</taxon>
        <taxon>Pseudomonadati</taxon>
        <taxon>Bacteroidota</taxon>
        <taxon>Sphingobacteriia</taxon>
        <taxon>Sphingobacteriales</taxon>
        <taxon>Sphingobacteriaceae</taxon>
        <taxon>Sphingobacterium</taxon>
    </lineage>
</organism>
<gene>
    <name evidence="1" type="ORF">AACH28_04660</name>
</gene>
<proteinExistence type="predicted"/>
<sequence>MRINIDEVVAEFGSYYVDGGQGMQNLQTVLMQRSVFTQSFPLLPTDSTVVYKATASIKRVLQAFQRKFTPIAGNEVKFELEKIELDHVKIDELISPDEIMPSWLGFLAENKLERKDWPIVRYISEQLIIKQYYADLELLEAFKGVKGAIVDGTATAAGASLNGIRKKIRDGFAAGKTKQIVLGAMPTDPVQVADYIENFVKNIPDLIRTELSEVSVSLKVERLYREGVRKKYNLNYEQKTNLSTLIDDPQITVKGYPAMDGSDLIFTTPKFNKANPMKAGENQGRFDVQKQDRDVKLLSDWWIGLGFWYLPYVYHNDQDLVA</sequence>
<dbReference type="EMBL" id="CP151087">
    <property type="protein sequence ID" value="WZN56825.1"/>
    <property type="molecule type" value="Genomic_DNA"/>
</dbReference>
<name>A0ACD5C4P6_9SPHI</name>
<evidence type="ECO:0000313" key="2">
    <source>
        <dbReference type="Proteomes" id="UP001485301"/>
    </source>
</evidence>
<keyword evidence="2" id="KW-1185">Reference proteome</keyword>
<protein>
    <submittedName>
        <fullName evidence="1">Uncharacterized protein</fullName>
    </submittedName>
</protein>